<evidence type="ECO:0000259" key="11">
    <source>
        <dbReference type="PROSITE" id="PS51722"/>
    </source>
</evidence>
<gene>
    <name evidence="8 12" type="primary">infB</name>
    <name evidence="12" type="ORF">I6J37_12595</name>
</gene>
<protein>
    <recommendedName>
        <fullName evidence="2 8">Translation initiation factor IF-2</fullName>
    </recommendedName>
</protein>
<evidence type="ECO:0000256" key="4">
    <source>
        <dbReference type="ARBA" id="ARBA00022741"/>
    </source>
</evidence>
<dbReference type="InterPro" id="IPR027417">
    <property type="entry name" value="P-loop_NTPase"/>
</dbReference>
<dbReference type="InterPro" id="IPR023115">
    <property type="entry name" value="TIF_IF2_dom3"/>
</dbReference>
<keyword evidence="4 8" id="KW-0547">Nucleotide-binding</keyword>
<evidence type="ECO:0000256" key="9">
    <source>
        <dbReference type="RuleBase" id="RU000644"/>
    </source>
</evidence>
<feature type="binding site" evidence="8">
    <location>
        <begin position="301"/>
        <end position="304"/>
    </location>
    <ligand>
        <name>GTP</name>
        <dbReference type="ChEBI" id="CHEBI:37565"/>
    </ligand>
</feature>
<evidence type="ECO:0000313" key="12">
    <source>
        <dbReference type="EMBL" id="QRO84997.1"/>
    </source>
</evidence>
<dbReference type="PANTHER" id="PTHR43381:SF5">
    <property type="entry name" value="TR-TYPE G DOMAIN-CONTAINING PROTEIN"/>
    <property type="match status" value="1"/>
</dbReference>
<dbReference type="Pfam" id="PF11987">
    <property type="entry name" value="IF-2"/>
    <property type="match status" value="1"/>
</dbReference>
<dbReference type="CDD" id="cd01887">
    <property type="entry name" value="IF2_eIF5B"/>
    <property type="match status" value="1"/>
</dbReference>
<dbReference type="Gene3D" id="3.40.50.300">
    <property type="entry name" value="P-loop containing nucleotide triphosphate hydrolases"/>
    <property type="match status" value="1"/>
</dbReference>
<dbReference type="HAMAP" id="MF_00100_B">
    <property type="entry name" value="IF_2_B"/>
    <property type="match status" value="1"/>
</dbReference>
<keyword evidence="3 8" id="KW-0396">Initiation factor</keyword>
<dbReference type="SUPFAM" id="SSF50447">
    <property type="entry name" value="Translation proteins"/>
    <property type="match status" value="2"/>
</dbReference>
<dbReference type="Pfam" id="PF22042">
    <property type="entry name" value="EF-G_D2"/>
    <property type="match status" value="1"/>
</dbReference>
<dbReference type="NCBIfam" id="TIGR00231">
    <property type="entry name" value="small_GTP"/>
    <property type="match status" value="1"/>
</dbReference>
<dbReference type="PROSITE" id="PS01176">
    <property type="entry name" value="IF2"/>
    <property type="match status" value="1"/>
</dbReference>
<feature type="compositionally biased region" description="Low complexity" evidence="10">
    <location>
        <begin position="61"/>
        <end position="81"/>
    </location>
</feature>
<dbReference type="NCBIfam" id="TIGR00487">
    <property type="entry name" value="IF-2"/>
    <property type="match status" value="1"/>
</dbReference>
<feature type="region of interest" description="G-domain" evidence="8">
    <location>
        <begin position="195"/>
        <end position="343"/>
    </location>
</feature>
<dbReference type="Gene3D" id="1.10.10.2480">
    <property type="match status" value="1"/>
</dbReference>
<dbReference type="EMBL" id="CP069486">
    <property type="protein sequence ID" value="QRO84997.1"/>
    <property type="molecule type" value="Genomic_DNA"/>
</dbReference>
<dbReference type="Pfam" id="PF04760">
    <property type="entry name" value="IF2_N"/>
    <property type="match status" value="2"/>
</dbReference>
<keyword evidence="6 8" id="KW-0342">GTP-binding</keyword>
<feature type="region of interest" description="Disordered" evidence="10">
    <location>
        <begin position="54"/>
        <end position="106"/>
    </location>
</feature>
<dbReference type="CDD" id="cd03702">
    <property type="entry name" value="IF2_mtIF2_II"/>
    <property type="match status" value="1"/>
</dbReference>
<dbReference type="Gene3D" id="2.40.30.10">
    <property type="entry name" value="Translation factors"/>
    <property type="match status" value="2"/>
</dbReference>
<dbReference type="PANTHER" id="PTHR43381">
    <property type="entry name" value="TRANSLATION INITIATION FACTOR IF-2-RELATED"/>
    <property type="match status" value="1"/>
</dbReference>
<dbReference type="PROSITE" id="PS51722">
    <property type="entry name" value="G_TR_2"/>
    <property type="match status" value="1"/>
</dbReference>
<dbReference type="InterPro" id="IPR053905">
    <property type="entry name" value="EF-G-like_DII"/>
</dbReference>
<reference evidence="12 13" key="1">
    <citation type="submission" date="2021-02" db="EMBL/GenBank/DDBJ databases">
        <title>FDA dAtabase for Regulatory Grade micrObial Sequences (FDA-ARGOS): Supporting development and validation of Infectious Disease Dx tests.</title>
        <authorList>
            <person name="Sproer C."/>
            <person name="Gronow S."/>
            <person name="Severitt S."/>
            <person name="Schroder I."/>
            <person name="Tallon L."/>
            <person name="Sadzewicz L."/>
            <person name="Zhao X."/>
            <person name="Boylan J."/>
            <person name="Ott S."/>
            <person name="Bowen H."/>
            <person name="Vavikolanu K."/>
            <person name="Mehta A."/>
            <person name="Aluvathingal J."/>
            <person name="Nadendla S."/>
            <person name="Lowell S."/>
            <person name="Myers T."/>
            <person name="Yan Y."/>
            <person name="Sichtig H."/>
        </authorList>
    </citation>
    <scope>NUCLEOTIDE SEQUENCE [LARGE SCALE GENOMIC DNA]</scope>
    <source>
        <strain evidence="12 13">FDAARGOS_1207</strain>
    </source>
</reference>
<dbReference type="InterPro" id="IPR036925">
    <property type="entry name" value="TIF_IF2_dom3_sf"/>
</dbReference>
<feature type="binding site" evidence="8">
    <location>
        <begin position="247"/>
        <end position="251"/>
    </location>
    <ligand>
        <name>GTP</name>
        <dbReference type="ChEBI" id="CHEBI:37565"/>
    </ligand>
</feature>
<dbReference type="InterPro" id="IPR000795">
    <property type="entry name" value="T_Tr_GTP-bd_dom"/>
</dbReference>
<dbReference type="PRINTS" id="PR00315">
    <property type="entry name" value="ELONGATNFCT"/>
</dbReference>
<dbReference type="SUPFAM" id="SSF52540">
    <property type="entry name" value="P-loop containing nucleoside triphosphate hydrolases"/>
    <property type="match status" value="1"/>
</dbReference>
<evidence type="ECO:0000256" key="5">
    <source>
        <dbReference type="ARBA" id="ARBA00022917"/>
    </source>
</evidence>
<dbReference type="SUPFAM" id="SSF52156">
    <property type="entry name" value="Initiation factor IF2/eIF5b, domain 3"/>
    <property type="match status" value="1"/>
</dbReference>
<evidence type="ECO:0000256" key="7">
    <source>
        <dbReference type="ARBA" id="ARBA00025162"/>
    </source>
</evidence>
<dbReference type="InterPro" id="IPR044145">
    <property type="entry name" value="IF2_II"/>
</dbReference>
<dbReference type="Pfam" id="PF00009">
    <property type="entry name" value="GTP_EFTU"/>
    <property type="match status" value="1"/>
</dbReference>
<dbReference type="InterPro" id="IPR005225">
    <property type="entry name" value="Small_GTP-bd"/>
</dbReference>
<evidence type="ECO:0000256" key="2">
    <source>
        <dbReference type="ARBA" id="ARBA00020675"/>
    </source>
</evidence>
<evidence type="ECO:0000313" key="13">
    <source>
        <dbReference type="Proteomes" id="UP000627155"/>
    </source>
</evidence>
<accession>A0ABX7HEF0</accession>
<proteinExistence type="inferred from homology"/>
<dbReference type="CDD" id="cd03692">
    <property type="entry name" value="mtIF2_IVc"/>
    <property type="match status" value="1"/>
</dbReference>
<keyword evidence="13" id="KW-1185">Reference proteome</keyword>
<evidence type="ECO:0000256" key="1">
    <source>
        <dbReference type="ARBA" id="ARBA00007733"/>
    </source>
</evidence>
<feature type="binding site" evidence="8">
    <location>
        <begin position="201"/>
        <end position="208"/>
    </location>
    <ligand>
        <name>GTP</name>
        <dbReference type="ChEBI" id="CHEBI:37565"/>
    </ligand>
</feature>
<dbReference type="Gene3D" id="3.40.50.10050">
    <property type="entry name" value="Translation initiation factor IF- 2, domain 3"/>
    <property type="match status" value="1"/>
</dbReference>
<comment type="subcellular location">
    <subcellularLocation>
        <location evidence="8">Cytoplasm</location>
    </subcellularLocation>
</comment>
<dbReference type="InterPro" id="IPR000178">
    <property type="entry name" value="TF_IF2_bacterial-like"/>
</dbReference>
<feature type="compositionally biased region" description="Low complexity" evidence="10">
    <location>
        <begin position="90"/>
        <end position="100"/>
    </location>
</feature>
<sequence>MSKKRIYEYAKEINLKSKDIIDELKKNNIEVSNHMQALEENDIKILDKTFKKQETAKKEQTTTQANTNKPNNKPNNNQQKNNKNKKQNNKKQNNQQQQPKEVVQETPSLITYEEGITVGELADKINKDASEIIKKLFLLGVVANINQGLDTETVELICADYDIESELEVHVDAMDLENYFDVEDENDESLIERPAVVTIMGHVDHGKTTLLDSIRNTRVTAGEAGGITQHIGAYQIENNNKKITFLDTPGHAAFTTMRARGAQVTDITILVVAADDGVMPQTIEAINHAKAAEVPIIVAVNKVDKPTANPDRVMQELGEHGLYPEDWGGDTIFVQLSAIQGDGIDDLLEMIGLVSEIEELKAKPDRAAVGTVIEAELDKSRGPAASLLVQNGTLEVGDSLVVGNTYGRVRAMVSDLGKRIKSAGPSTPVEITGLHDVPQAGDRFVVFKNEKQARQIGEKRQQDNILKQRQDSKSVSLDNLFEQMKQGEMKDLNIIIKGDVQGSVEALAASLMKIDVEGVNVRIIHTAVGAINASDVTLAAASNGIIIGFNVRPDAGAKRAAEEENVDMRLHRIIYKVIEEIESAMKGLLDPEYEEKVIGQAEVRQTFKVSKVGTIAGSYVTEGKITRDSRVRIIRDGIVIFEGELDTLKRFKDDAKEVATGYECGITIEKFNDIKEGDIFEAFKMVEIERK</sequence>
<evidence type="ECO:0000256" key="3">
    <source>
        <dbReference type="ARBA" id="ARBA00022540"/>
    </source>
</evidence>
<organism evidence="12 13">
    <name type="scientific">Mammaliicoccus vitulinus</name>
    <dbReference type="NCBI Taxonomy" id="71237"/>
    <lineage>
        <taxon>Bacteria</taxon>
        <taxon>Bacillati</taxon>
        <taxon>Bacillota</taxon>
        <taxon>Bacilli</taxon>
        <taxon>Bacillales</taxon>
        <taxon>Staphylococcaceae</taxon>
        <taxon>Mammaliicoccus</taxon>
    </lineage>
</organism>
<dbReference type="GO" id="GO:0003743">
    <property type="term" value="F:translation initiation factor activity"/>
    <property type="evidence" value="ECO:0007669"/>
    <property type="project" value="UniProtKB-KW"/>
</dbReference>
<dbReference type="InterPro" id="IPR009000">
    <property type="entry name" value="Transl_B-barrel_sf"/>
</dbReference>
<keyword evidence="5 8" id="KW-0648">Protein biosynthesis</keyword>
<dbReference type="RefSeq" id="WP_103323034.1">
    <property type="nucleotide sequence ID" value="NZ_CBCPHH010000006.1"/>
</dbReference>
<keyword evidence="8" id="KW-0963">Cytoplasm</keyword>
<comment type="similarity">
    <text evidence="1 8 9">Belongs to the TRAFAC class translation factor GTPase superfamily. Classic translation factor GTPase family. IF-2 subfamily.</text>
</comment>
<evidence type="ECO:0000256" key="10">
    <source>
        <dbReference type="SAM" id="MobiDB-lite"/>
    </source>
</evidence>
<evidence type="ECO:0000256" key="6">
    <source>
        <dbReference type="ARBA" id="ARBA00023134"/>
    </source>
</evidence>
<name>A0ABX7HEF0_9STAP</name>
<dbReference type="Proteomes" id="UP000627155">
    <property type="component" value="Chromosome"/>
</dbReference>
<comment type="function">
    <text evidence="7 8 9">One of the essential components for the initiation of protein synthesis. Protects formylmethionyl-tRNA from spontaneous hydrolysis and promotes its binding to the 30S ribosomal subunits. Also involved in the hydrolysis of GTP during the formation of the 70S ribosomal complex.</text>
</comment>
<evidence type="ECO:0000256" key="8">
    <source>
        <dbReference type="HAMAP-Rule" id="MF_00100"/>
    </source>
</evidence>
<dbReference type="InterPro" id="IPR015760">
    <property type="entry name" value="TIF_IF2"/>
</dbReference>
<dbReference type="InterPro" id="IPR006847">
    <property type="entry name" value="IF2_N"/>
</dbReference>
<feature type="domain" description="Tr-type G" evidence="11">
    <location>
        <begin position="192"/>
        <end position="361"/>
    </location>
</feature>